<gene>
    <name evidence="1" type="ORF">P255N_00070</name>
</gene>
<accession>A0A125S0P1</accession>
<geneLocation type="plasmid" evidence="1">
    <name>p255n_1</name>
</geneLocation>
<sequence>MLERAGQVVGPDWSEFNDQRCLGLTLPRPKGPADLQAHRFHMTMARILLSHTDAHVSYKYCNCVDNNHPEEDVWVAHRWIADLKTHTRHRVLPESPCGQTLQRSQAPVCLLDSSQSVVGFGALFRGAEEGKDGKHSNRRSA</sequence>
<protein>
    <submittedName>
        <fullName evidence="1">Uncharacterized protein</fullName>
    </submittedName>
</protein>
<proteinExistence type="predicted"/>
<evidence type="ECO:0000313" key="1">
    <source>
        <dbReference type="EMBL" id="AMD83577.1"/>
    </source>
</evidence>
<reference evidence="1" key="1">
    <citation type="submission" date="2015-09" db="EMBL/GenBank/DDBJ databases">
        <title>Repeated local emergence of carbapenem resistant Acinetobacter baumannii in a single hospital ward.</title>
        <authorList>
            <person name="Schultz M.B."/>
            <person name="Thanh D.P."/>
            <person name="Hoang N.T.D."/>
            <person name="Wick R.R."/>
            <person name="Ingle D.J."/>
            <person name="Hawkey J."/>
            <person name="Edwards D."/>
            <person name="Kenyon J."/>
            <person name="Lan N.P.H."/>
            <person name="Campbell J.I."/>
            <person name="Thwaites G."/>
            <person name="Nhu N.T.K."/>
            <person name="Hall R."/>
            <person name="Fournier-Level A."/>
            <person name="Baker S."/>
            <person name="Holt K.E."/>
        </authorList>
    </citation>
    <scope>NUCLEOTIDE SEQUENCE</scope>
    <source>
        <strain evidence="1">255_n</strain>
        <plasmid evidence="1">p255n_1</plasmid>
    </source>
</reference>
<name>A0A125S0P1_ACIBA</name>
<keyword evidence="1" id="KW-0614">Plasmid</keyword>
<dbReference type="EMBL" id="KT852971">
    <property type="protein sequence ID" value="AMD83577.1"/>
    <property type="molecule type" value="Genomic_DNA"/>
</dbReference>
<organism evidence="1">
    <name type="scientific">Acinetobacter baumannii</name>
    <dbReference type="NCBI Taxonomy" id="470"/>
    <lineage>
        <taxon>Bacteria</taxon>
        <taxon>Pseudomonadati</taxon>
        <taxon>Pseudomonadota</taxon>
        <taxon>Gammaproteobacteria</taxon>
        <taxon>Moraxellales</taxon>
        <taxon>Moraxellaceae</taxon>
        <taxon>Acinetobacter</taxon>
        <taxon>Acinetobacter calcoaceticus/baumannii complex</taxon>
    </lineage>
</organism>
<dbReference type="AlphaFoldDB" id="A0A125S0P1"/>